<evidence type="ECO:0000256" key="4">
    <source>
        <dbReference type="ARBA" id="ARBA00022729"/>
    </source>
</evidence>
<dbReference type="InterPro" id="IPR000832">
    <property type="entry name" value="GPCR_2_secretin-like"/>
</dbReference>
<dbReference type="Pfam" id="PF00002">
    <property type="entry name" value="7tm_2"/>
    <property type="match status" value="1"/>
</dbReference>
<dbReference type="GO" id="GO:0007166">
    <property type="term" value="P:cell surface receptor signaling pathway"/>
    <property type="evidence" value="ECO:0007669"/>
    <property type="project" value="InterPro"/>
</dbReference>
<dbReference type="PANTHER" id="PTHR12011:SF285">
    <property type="entry name" value="ADHESION G PROTEIN-COUPLED RECEPTOR G3"/>
    <property type="match status" value="1"/>
</dbReference>
<dbReference type="GO" id="GO:0007189">
    <property type="term" value="P:adenylate cyclase-activating G protein-coupled receptor signaling pathway"/>
    <property type="evidence" value="ECO:0007669"/>
    <property type="project" value="TreeGrafter"/>
</dbReference>
<dbReference type="FunFam" id="1.20.1070.10:FF:000222">
    <property type="entry name" value="Adhesion G protein-coupled receptor G3"/>
    <property type="match status" value="1"/>
</dbReference>
<evidence type="ECO:0000259" key="15">
    <source>
        <dbReference type="PROSITE" id="PS50261"/>
    </source>
</evidence>
<evidence type="ECO:0000256" key="10">
    <source>
        <dbReference type="ARBA" id="ARBA00023180"/>
    </source>
</evidence>
<dbReference type="InterPro" id="IPR057244">
    <property type="entry name" value="GAIN_B"/>
</dbReference>
<keyword evidence="4 13" id="KW-0732">Signal</keyword>
<feature type="transmembrane region" description="Helical" evidence="12">
    <location>
        <begin position="379"/>
        <end position="400"/>
    </location>
</feature>
<dbReference type="InterPro" id="IPR003910">
    <property type="entry name" value="GPR1/GPR3/GPR5"/>
</dbReference>
<dbReference type="PANTHER" id="PTHR12011">
    <property type="entry name" value="ADHESION G-PROTEIN COUPLED RECEPTOR"/>
    <property type="match status" value="1"/>
</dbReference>
<name>A0A8B9QN55_APTOW</name>
<evidence type="ECO:0000256" key="11">
    <source>
        <dbReference type="ARBA" id="ARBA00023224"/>
    </source>
</evidence>
<dbReference type="Pfam" id="PF01825">
    <property type="entry name" value="GPS"/>
    <property type="match status" value="1"/>
</dbReference>
<evidence type="ECO:0000256" key="5">
    <source>
        <dbReference type="ARBA" id="ARBA00022989"/>
    </source>
</evidence>
<evidence type="ECO:0000256" key="13">
    <source>
        <dbReference type="SAM" id="SignalP"/>
    </source>
</evidence>
<reference evidence="16" key="1">
    <citation type="submission" date="2025-08" db="UniProtKB">
        <authorList>
            <consortium name="Ensembl"/>
        </authorList>
    </citation>
    <scope>IDENTIFICATION</scope>
</reference>
<evidence type="ECO:0000256" key="8">
    <source>
        <dbReference type="ARBA" id="ARBA00023157"/>
    </source>
</evidence>
<accession>A0A8B9QN55</accession>
<sequence>MKHLLLSSVLLLLLLPDAVRGQKSCDALKRGDNSYNCCNTTVNPEEEGRVNGNLSAECKELWQASNLACRCLREKTYRFLQSASFSGGEKIAGLKALLVNISRAILHDVVFSFSPSEGPKRINSTDKGNTSKIQLPRELFQSMRNRTAQVVVMVLNIKQLFIFKETSWTQHILDNTVVGITVRDTRVAGLRDPVRLTFTHGQLPHSMSPQCVFWDPSKGQGGDWDTSGCVTQHRDKRTVCSCDHLTFFTLLLSPTLDRSTAQTLMVIANVGCGVAVAFSVFSIVFYIFLRCTYKKFKSDETIQINMALHMNLISSLFLLNLTFLFNNWISITRQPELCKGLGGFTHYCLLCCFTWMALEGCHLYLLFVKVLGTYIRHYLVKLCIVGWGFPALVVIVAGSIGSYGKYNLQNVDDQPIMSLCFIKYEHVMVHYITNCGYFGLIFLFNTVIFGVVAWKNYHLQSTRAVKENRKAWKVGLMAVGLFCLLGATWALAFLTYGNAFVPLRYLFAILNSLQGLFIFIWLVVLYSPKKEETTGSSSHIIRNDKTTTVSQD</sequence>
<feature type="domain" description="G-protein coupled receptors family 2 profile 2" evidence="15">
    <location>
        <begin position="264"/>
        <end position="526"/>
    </location>
</feature>
<feature type="transmembrane region" description="Helical" evidence="12">
    <location>
        <begin position="431"/>
        <end position="454"/>
    </location>
</feature>
<keyword evidence="11" id="KW-0807">Transducer</keyword>
<reference evidence="16" key="2">
    <citation type="submission" date="2025-09" db="UniProtKB">
        <authorList>
            <consortium name="Ensembl"/>
        </authorList>
    </citation>
    <scope>IDENTIFICATION</scope>
</reference>
<dbReference type="GO" id="GO:0005886">
    <property type="term" value="C:plasma membrane"/>
    <property type="evidence" value="ECO:0007669"/>
    <property type="project" value="UniProtKB-SubCell"/>
</dbReference>
<dbReference type="InterPro" id="IPR046338">
    <property type="entry name" value="GAIN_dom_sf"/>
</dbReference>
<feature type="chain" id="PRO_5034403699" evidence="13">
    <location>
        <begin position="22"/>
        <end position="552"/>
    </location>
</feature>
<proteinExistence type="predicted"/>
<evidence type="ECO:0000259" key="14">
    <source>
        <dbReference type="PROSITE" id="PS50221"/>
    </source>
</evidence>
<evidence type="ECO:0000313" key="17">
    <source>
        <dbReference type="Proteomes" id="UP000694424"/>
    </source>
</evidence>
<evidence type="ECO:0000256" key="1">
    <source>
        <dbReference type="ARBA" id="ARBA00004651"/>
    </source>
</evidence>
<keyword evidence="9" id="KW-0675">Receptor</keyword>
<dbReference type="Gene3D" id="1.20.1070.10">
    <property type="entry name" value="Rhodopsin 7-helix transmembrane proteins"/>
    <property type="match status" value="1"/>
</dbReference>
<dbReference type="PROSITE" id="PS50221">
    <property type="entry name" value="GAIN_B"/>
    <property type="match status" value="1"/>
</dbReference>
<dbReference type="Proteomes" id="UP000694424">
    <property type="component" value="Unplaced"/>
</dbReference>
<dbReference type="Gene3D" id="2.60.220.50">
    <property type="match status" value="1"/>
</dbReference>
<feature type="transmembrane region" description="Helical" evidence="12">
    <location>
        <begin position="503"/>
        <end position="526"/>
    </location>
</feature>
<evidence type="ECO:0000256" key="6">
    <source>
        <dbReference type="ARBA" id="ARBA00023040"/>
    </source>
</evidence>
<feature type="transmembrane region" description="Helical" evidence="12">
    <location>
        <begin position="474"/>
        <end position="497"/>
    </location>
</feature>
<evidence type="ECO:0000256" key="2">
    <source>
        <dbReference type="ARBA" id="ARBA00022475"/>
    </source>
</evidence>
<keyword evidence="3 12" id="KW-0812">Transmembrane</keyword>
<evidence type="ECO:0000256" key="7">
    <source>
        <dbReference type="ARBA" id="ARBA00023136"/>
    </source>
</evidence>
<keyword evidence="5 12" id="KW-1133">Transmembrane helix</keyword>
<keyword evidence="10" id="KW-0325">Glycoprotein</keyword>
<dbReference type="InterPro" id="IPR000203">
    <property type="entry name" value="GPS"/>
</dbReference>
<feature type="domain" description="GAIN-B" evidence="14">
    <location>
        <begin position="111"/>
        <end position="258"/>
    </location>
</feature>
<evidence type="ECO:0000256" key="12">
    <source>
        <dbReference type="SAM" id="Phobius"/>
    </source>
</evidence>
<feature type="transmembrane region" description="Helical" evidence="12">
    <location>
        <begin position="310"/>
        <end position="329"/>
    </location>
</feature>
<evidence type="ECO:0000256" key="9">
    <source>
        <dbReference type="ARBA" id="ARBA00023170"/>
    </source>
</evidence>
<feature type="signal peptide" evidence="13">
    <location>
        <begin position="1"/>
        <end position="21"/>
    </location>
</feature>
<dbReference type="PRINTS" id="PR01422">
    <property type="entry name" value="GPR56ORPHANR"/>
</dbReference>
<comment type="subcellular location">
    <subcellularLocation>
        <location evidence="1">Cell membrane</location>
        <topology evidence="1">Multi-pass membrane protein</topology>
    </subcellularLocation>
</comment>
<dbReference type="AlphaFoldDB" id="A0A8B9QN55"/>
<dbReference type="Ensembl" id="ENSAOWT00000031530.1">
    <property type="protein sequence ID" value="ENSAOWP00000027819.1"/>
    <property type="gene ID" value="ENSAOWG00000018748.1"/>
</dbReference>
<keyword evidence="2" id="KW-1003">Cell membrane</keyword>
<dbReference type="GO" id="GO:0004930">
    <property type="term" value="F:G protein-coupled receptor activity"/>
    <property type="evidence" value="ECO:0007669"/>
    <property type="project" value="UniProtKB-KW"/>
</dbReference>
<evidence type="ECO:0000256" key="3">
    <source>
        <dbReference type="ARBA" id="ARBA00022692"/>
    </source>
</evidence>
<evidence type="ECO:0000313" key="16">
    <source>
        <dbReference type="Ensembl" id="ENSAOWP00000027819.1"/>
    </source>
</evidence>
<dbReference type="PROSITE" id="PS50261">
    <property type="entry name" value="G_PROTEIN_RECEP_F2_4"/>
    <property type="match status" value="1"/>
</dbReference>
<dbReference type="InterPro" id="IPR017981">
    <property type="entry name" value="GPCR_2-like_7TM"/>
</dbReference>
<keyword evidence="7 12" id="KW-0472">Membrane</keyword>
<organism evidence="16 17">
    <name type="scientific">Apteryx owenii</name>
    <name type="common">Little spotted kiwi</name>
    <dbReference type="NCBI Taxonomy" id="8824"/>
    <lineage>
        <taxon>Eukaryota</taxon>
        <taxon>Metazoa</taxon>
        <taxon>Chordata</taxon>
        <taxon>Craniata</taxon>
        <taxon>Vertebrata</taxon>
        <taxon>Euteleostomi</taxon>
        <taxon>Archelosauria</taxon>
        <taxon>Archosauria</taxon>
        <taxon>Dinosauria</taxon>
        <taxon>Saurischia</taxon>
        <taxon>Theropoda</taxon>
        <taxon>Coelurosauria</taxon>
        <taxon>Aves</taxon>
        <taxon>Palaeognathae</taxon>
        <taxon>Apterygiformes</taxon>
        <taxon>Apterygidae</taxon>
        <taxon>Apteryx</taxon>
    </lineage>
</organism>
<feature type="transmembrane region" description="Helical" evidence="12">
    <location>
        <begin position="344"/>
        <end position="367"/>
    </location>
</feature>
<dbReference type="SMART" id="SM00303">
    <property type="entry name" value="GPS"/>
    <property type="match status" value="1"/>
</dbReference>
<keyword evidence="6" id="KW-0297">G-protein coupled receptor</keyword>
<feature type="transmembrane region" description="Helical" evidence="12">
    <location>
        <begin position="264"/>
        <end position="289"/>
    </location>
</feature>
<dbReference type="PRINTS" id="PR00249">
    <property type="entry name" value="GPCRSECRETIN"/>
</dbReference>
<keyword evidence="8" id="KW-1015">Disulfide bond</keyword>
<protein>
    <submittedName>
        <fullName evidence="16">Adhesion G protein-coupled receptor G3</fullName>
    </submittedName>
</protein>
<keyword evidence="17" id="KW-1185">Reference proteome</keyword>